<dbReference type="Proteomes" id="UP000441717">
    <property type="component" value="Unassembled WGS sequence"/>
</dbReference>
<organism evidence="1 2">
    <name type="scientific">Desulfofundulus thermobenzoicus</name>
    <dbReference type="NCBI Taxonomy" id="29376"/>
    <lineage>
        <taxon>Bacteria</taxon>
        <taxon>Bacillati</taxon>
        <taxon>Bacillota</taxon>
        <taxon>Clostridia</taxon>
        <taxon>Eubacteriales</taxon>
        <taxon>Peptococcaceae</taxon>
        <taxon>Desulfofundulus</taxon>
    </lineage>
</organism>
<dbReference type="Pfam" id="PF10050">
    <property type="entry name" value="DUF2284"/>
    <property type="match status" value="1"/>
</dbReference>
<proteinExistence type="predicted"/>
<evidence type="ECO:0000313" key="2">
    <source>
        <dbReference type="Proteomes" id="UP000441717"/>
    </source>
</evidence>
<dbReference type="InterPro" id="IPR019271">
    <property type="entry name" value="DUF2284_metal-binding"/>
</dbReference>
<dbReference type="EMBL" id="WHYR01000076">
    <property type="protein sequence ID" value="MQL53885.1"/>
    <property type="molecule type" value="Genomic_DNA"/>
</dbReference>
<protein>
    <submittedName>
        <fullName evidence="1">Uncharacterized protein</fullName>
    </submittedName>
</protein>
<name>A0A6N7IUT9_9FIRM</name>
<accession>A0A6N7IUT9</accession>
<comment type="caution">
    <text evidence="1">The sequence shown here is derived from an EMBL/GenBank/DDBJ whole genome shotgun (WGS) entry which is preliminary data.</text>
</comment>
<gene>
    <name evidence="1" type="ORF">GFC01_16805</name>
</gene>
<keyword evidence="2" id="KW-1185">Reference proteome</keyword>
<dbReference type="RefSeq" id="WP_341474073.1">
    <property type="nucleotide sequence ID" value="NZ_WHYR01000076.1"/>
</dbReference>
<sequence length="59" mass="6159">MPGGGRAAFLFGLPCRNPGQARPSMEAPGIDVLATARVAGLPFFLQGEEVVYTGLVLIE</sequence>
<dbReference type="AlphaFoldDB" id="A0A6N7IUT9"/>
<evidence type="ECO:0000313" key="1">
    <source>
        <dbReference type="EMBL" id="MQL53885.1"/>
    </source>
</evidence>
<reference evidence="1 2" key="1">
    <citation type="submission" date="2019-10" db="EMBL/GenBank/DDBJ databases">
        <title>Comparative genomics of sulfur disproportionating microorganisms.</title>
        <authorList>
            <person name="Ward L.M."/>
            <person name="Bertran E."/>
            <person name="Johnston D."/>
        </authorList>
    </citation>
    <scope>NUCLEOTIDE SEQUENCE [LARGE SCALE GENOMIC DNA]</scope>
    <source>
        <strain evidence="1 2">DSM 14055</strain>
    </source>
</reference>